<evidence type="ECO:0000256" key="1">
    <source>
        <dbReference type="SAM" id="Phobius"/>
    </source>
</evidence>
<reference evidence="3 4" key="1">
    <citation type="submission" date="2016-07" db="EMBL/GenBank/DDBJ databases">
        <authorList>
            <person name="Jeong J.-J."/>
            <person name="Kim D.W."/>
            <person name="Sang M.K."/>
            <person name="Choi I.-G."/>
            <person name="Kim K.D."/>
        </authorList>
    </citation>
    <scope>NUCLEOTIDE SEQUENCE [LARGE SCALE GENOMIC DNA]</scope>
    <source>
        <strain evidence="3 4">UTM-3</strain>
    </source>
</reference>
<organism evidence="3 4">
    <name type="scientific">Chryseobacterium artocarpi</name>
    <dbReference type="NCBI Taxonomy" id="1414727"/>
    <lineage>
        <taxon>Bacteria</taxon>
        <taxon>Pseudomonadati</taxon>
        <taxon>Bacteroidota</taxon>
        <taxon>Flavobacteriia</taxon>
        <taxon>Flavobacteriales</taxon>
        <taxon>Weeksellaceae</taxon>
        <taxon>Chryseobacterium group</taxon>
        <taxon>Chryseobacterium</taxon>
    </lineage>
</organism>
<dbReference type="OrthoDB" id="1100563at2"/>
<keyword evidence="4" id="KW-1185">Reference proteome</keyword>
<name>A0A1B8Z939_9FLAO</name>
<proteinExistence type="predicted"/>
<dbReference type="Pfam" id="PF13462">
    <property type="entry name" value="Thioredoxin_4"/>
    <property type="match status" value="1"/>
</dbReference>
<dbReference type="Gene3D" id="3.40.30.10">
    <property type="entry name" value="Glutaredoxin"/>
    <property type="match status" value="1"/>
</dbReference>
<evidence type="ECO:0000259" key="2">
    <source>
        <dbReference type="Pfam" id="PF13462"/>
    </source>
</evidence>
<feature type="domain" description="Thioredoxin-like fold" evidence="2">
    <location>
        <begin position="345"/>
        <end position="491"/>
    </location>
</feature>
<accession>A0A1B8Z939</accession>
<feature type="transmembrane region" description="Helical" evidence="1">
    <location>
        <begin position="249"/>
        <end position="271"/>
    </location>
</feature>
<feature type="transmembrane region" description="Helical" evidence="1">
    <location>
        <begin position="277"/>
        <end position="299"/>
    </location>
</feature>
<dbReference type="AlphaFoldDB" id="A0A1B8Z939"/>
<feature type="transmembrane region" description="Helical" evidence="1">
    <location>
        <begin position="223"/>
        <end position="242"/>
    </location>
</feature>
<sequence>MKKNTNILISYLNLVDIQIDKDEFEYQLSSHPEFPNTLSYSDTLNFFNINCSVYEINKKDIVFLPENFISIIDGEFKLEFKNKFILTKNSKFILLVEKSDSFYQEKKTYNLSLYSTFLLALVILSVLLINSSFLFIGILFLLFSFSGIFLSFEAYKKTHGKGTIIPLGVCQNKMLKTDCDYVFNYKKWKFFDLSEISLSFFFSQVITFVILSIYGNLDFYYYIYKYIFFLFIPISIVSLYYQVIIIKKLCPVCIGIIFCVYAQLTLLYFLPKLPVKIHIFSIILYILFVLISLLFLLFLKKTNEVNNKLKNEIIRNIRFRKNYVFFKNNLFIQKKTLNDKFLSSFAFGAENSNLIFTLVTNPFCKYCKEFYPIFMKIIDKYGDKIDVRLVLDADLENFSEELRAIYINLACIYENSKEKNIFFIALEEWYNIRVDKIQIEKWNAKYSHLIKNRQNVIAKLENQKKWRKINDINYTPDIFINGYQYPIEYERVDLEYFLPELIEDFKL</sequence>
<dbReference type="Gene3D" id="1.20.1440.130">
    <property type="entry name" value="VKOR domain"/>
    <property type="match status" value="1"/>
</dbReference>
<evidence type="ECO:0000313" key="3">
    <source>
        <dbReference type="EMBL" id="OCA68085.1"/>
    </source>
</evidence>
<feature type="transmembrane region" description="Helical" evidence="1">
    <location>
        <begin position="196"/>
        <end position="217"/>
    </location>
</feature>
<dbReference type="InterPro" id="IPR012336">
    <property type="entry name" value="Thioredoxin-like_fold"/>
</dbReference>
<protein>
    <recommendedName>
        <fullName evidence="2">Thioredoxin-like fold domain-containing protein</fullName>
    </recommendedName>
</protein>
<dbReference type="InterPro" id="IPR038354">
    <property type="entry name" value="VKOR_sf"/>
</dbReference>
<keyword evidence="1" id="KW-0472">Membrane</keyword>
<dbReference type="Proteomes" id="UP000092651">
    <property type="component" value="Unassembled WGS sequence"/>
</dbReference>
<comment type="caution">
    <text evidence="3">The sequence shown here is derived from an EMBL/GenBank/DDBJ whole genome shotgun (WGS) entry which is preliminary data.</text>
</comment>
<evidence type="ECO:0000313" key="4">
    <source>
        <dbReference type="Proteomes" id="UP000092651"/>
    </source>
</evidence>
<feature type="transmembrane region" description="Helical" evidence="1">
    <location>
        <begin position="111"/>
        <end position="129"/>
    </location>
</feature>
<dbReference type="RefSeq" id="WP_065396552.1">
    <property type="nucleotide sequence ID" value="NZ_MAYH01000050.1"/>
</dbReference>
<dbReference type="CDD" id="cd02972">
    <property type="entry name" value="DsbA_family"/>
    <property type="match status" value="1"/>
</dbReference>
<feature type="transmembrane region" description="Helical" evidence="1">
    <location>
        <begin position="135"/>
        <end position="155"/>
    </location>
</feature>
<dbReference type="InterPro" id="IPR036249">
    <property type="entry name" value="Thioredoxin-like_sf"/>
</dbReference>
<dbReference type="SUPFAM" id="SSF52833">
    <property type="entry name" value="Thioredoxin-like"/>
    <property type="match status" value="1"/>
</dbReference>
<keyword evidence="1" id="KW-0812">Transmembrane</keyword>
<dbReference type="CDD" id="cd12921">
    <property type="entry name" value="VKOR_4"/>
    <property type="match status" value="1"/>
</dbReference>
<keyword evidence="1" id="KW-1133">Transmembrane helix</keyword>
<dbReference type="EMBL" id="MAYH01000050">
    <property type="protein sequence ID" value="OCA68085.1"/>
    <property type="molecule type" value="Genomic_DNA"/>
</dbReference>
<gene>
    <name evidence="3" type="ORF">BBI01_19780</name>
</gene>